<dbReference type="Pfam" id="PF01957">
    <property type="entry name" value="NfeD"/>
    <property type="match status" value="1"/>
</dbReference>
<protein>
    <submittedName>
        <fullName evidence="7">NfeD family protein</fullName>
    </submittedName>
</protein>
<dbReference type="EMBL" id="JAJEQN010000027">
    <property type="protein sequence ID" value="MCC2222110.1"/>
    <property type="molecule type" value="Genomic_DNA"/>
</dbReference>
<name>A0AAE3E5D2_9FIRM</name>
<dbReference type="InterPro" id="IPR002810">
    <property type="entry name" value="NfeD-like_C"/>
</dbReference>
<evidence type="ECO:0000256" key="1">
    <source>
        <dbReference type="ARBA" id="ARBA00004141"/>
    </source>
</evidence>
<feature type="transmembrane region" description="Helical" evidence="5">
    <location>
        <begin position="6"/>
        <end position="22"/>
    </location>
</feature>
<evidence type="ECO:0000256" key="4">
    <source>
        <dbReference type="ARBA" id="ARBA00023136"/>
    </source>
</evidence>
<keyword evidence="2 5" id="KW-0812">Transmembrane</keyword>
<sequence length="155" mass="16970">MDSIEVYVWLIVFIVLTAIEMATFQLVTIWFAVGAVAAFITSLFSTSLEIQLIVFLAVSMLLLILVRPIAGRFLQTKTVKTNVDSLIGDYATVTARIHNQEGFGKAVIRGQEWTAAAEKDDEIIEAGSRVVVTGIRGVKLIVAKIEPSRTAQENS</sequence>
<evidence type="ECO:0000259" key="6">
    <source>
        <dbReference type="Pfam" id="PF01957"/>
    </source>
</evidence>
<gene>
    <name evidence="7" type="ORF">LKD48_10760</name>
</gene>
<dbReference type="GO" id="GO:0005886">
    <property type="term" value="C:plasma membrane"/>
    <property type="evidence" value="ECO:0007669"/>
    <property type="project" value="TreeGrafter"/>
</dbReference>
<keyword evidence="8" id="KW-1185">Reference proteome</keyword>
<keyword evidence="4 5" id="KW-0472">Membrane</keyword>
<evidence type="ECO:0000313" key="7">
    <source>
        <dbReference type="EMBL" id="MCC2222110.1"/>
    </source>
</evidence>
<dbReference type="RefSeq" id="WP_262537069.1">
    <property type="nucleotide sequence ID" value="NZ_JAJEQN010000027.1"/>
</dbReference>
<dbReference type="InterPro" id="IPR052165">
    <property type="entry name" value="Membrane_assoc_protease"/>
</dbReference>
<dbReference type="AlphaFoldDB" id="A0AAE3E5D2"/>
<dbReference type="Proteomes" id="UP001198200">
    <property type="component" value="Unassembled WGS sequence"/>
</dbReference>
<evidence type="ECO:0000256" key="5">
    <source>
        <dbReference type="SAM" id="Phobius"/>
    </source>
</evidence>
<feature type="domain" description="NfeD-like C-terminal" evidence="6">
    <location>
        <begin position="83"/>
        <end position="144"/>
    </location>
</feature>
<comment type="subcellular location">
    <subcellularLocation>
        <location evidence="1">Membrane</location>
        <topology evidence="1">Multi-pass membrane protein</topology>
    </subcellularLocation>
</comment>
<comment type="caution">
    <text evidence="7">The sequence shown here is derived from an EMBL/GenBank/DDBJ whole genome shotgun (WGS) entry which is preliminary data.</text>
</comment>
<feature type="transmembrane region" description="Helical" evidence="5">
    <location>
        <begin position="50"/>
        <end position="70"/>
    </location>
</feature>
<dbReference type="InterPro" id="IPR012340">
    <property type="entry name" value="NA-bd_OB-fold"/>
</dbReference>
<proteinExistence type="predicted"/>
<keyword evidence="3 5" id="KW-1133">Transmembrane helix</keyword>
<evidence type="ECO:0000256" key="3">
    <source>
        <dbReference type="ARBA" id="ARBA00022989"/>
    </source>
</evidence>
<organism evidence="7 8">
    <name type="scientific">Anthropogastromicrobium aceti</name>
    <dbReference type="NCBI Taxonomy" id="2981768"/>
    <lineage>
        <taxon>Bacteria</taxon>
        <taxon>Bacillati</taxon>
        <taxon>Bacillota</taxon>
        <taxon>Clostridia</taxon>
        <taxon>Lachnospirales</taxon>
        <taxon>Lachnospiraceae</taxon>
        <taxon>Anthropogastromicrobium</taxon>
    </lineage>
</organism>
<dbReference type="Gene3D" id="2.40.50.140">
    <property type="entry name" value="Nucleic acid-binding proteins"/>
    <property type="match status" value="1"/>
</dbReference>
<accession>A0AAE3E5D2</accession>
<evidence type="ECO:0000313" key="8">
    <source>
        <dbReference type="Proteomes" id="UP001198200"/>
    </source>
</evidence>
<dbReference type="PANTHER" id="PTHR33507:SF3">
    <property type="entry name" value="INNER MEMBRANE PROTEIN YBBJ"/>
    <property type="match status" value="1"/>
</dbReference>
<evidence type="ECO:0000256" key="2">
    <source>
        <dbReference type="ARBA" id="ARBA00022692"/>
    </source>
</evidence>
<reference evidence="7 8" key="1">
    <citation type="submission" date="2021-10" db="EMBL/GenBank/DDBJ databases">
        <title>Anaerobic single-cell dispensing facilitates the cultivation of human gut bacteria.</title>
        <authorList>
            <person name="Afrizal A."/>
        </authorList>
    </citation>
    <scope>NUCLEOTIDE SEQUENCE [LARGE SCALE GENOMIC DNA]</scope>
    <source>
        <strain evidence="7 8">CLA-AA-H224</strain>
    </source>
</reference>
<dbReference type="PANTHER" id="PTHR33507">
    <property type="entry name" value="INNER MEMBRANE PROTEIN YBBJ"/>
    <property type="match status" value="1"/>
</dbReference>
<dbReference type="SUPFAM" id="SSF141322">
    <property type="entry name" value="NfeD domain-like"/>
    <property type="match status" value="1"/>
</dbReference>